<dbReference type="EMBL" id="FRAW01000003">
    <property type="protein sequence ID" value="SHK24994.1"/>
    <property type="molecule type" value="Genomic_DNA"/>
</dbReference>
<dbReference type="AlphaFoldDB" id="A0A1M6QXS0"/>
<dbReference type="InterPro" id="IPR006156">
    <property type="entry name" value="Dihydroneopterin_aldolase"/>
</dbReference>
<dbReference type="SUPFAM" id="SSF55620">
    <property type="entry name" value="Tetrahydrobiopterin biosynthesis enzymes-like"/>
    <property type="match status" value="1"/>
</dbReference>
<evidence type="ECO:0000256" key="5">
    <source>
        <dbReference type="ARBA" id="ARBA00022909"/>
    </source>
</evidence>
<dbReference type="NCBIfam" id="TIGR00526">
    <property type="entry name" value="folB_dom"/>
    <property type="match status" value="1"/>
</dbReference>
<dbReference type="InterPro" id="IPR006157">
    <property type="entry name" value="FolB_dom"/>
</dbReference>
<evidence type="ECO:0000256" key="2">
    <source>
        <dbReference type="ARBA" id="ARBA00005013"/>
    </source>
</evidence>
<evidence type="ECO:0000256" key="3">
    <source>
        <dbReference type="ARBA" id="ARBA00005708"/>
    </source>
</evidence>
<sequence>MELGKITVQNLGFESILGALPFERQKTQPIQLHFSLWLDFKSVATNDALDDTVDYAELAEKVKSFIQESKFQLIETLVFRTAKFLLAQSPRIQAAWVHVEKPEALPGKAISTAEIKLERD</sequence>
<dbReference type="Proteomes" id="UP000184275">
    <property type="component" value="Unassembled WGS sequence"/>
</dbReference>
<dbReference type="PANTHER" id="PTHR42844">
    <property type="entry name" value="DIHYDRONEOPTERIN ALDOLASE 1-RELATED"/>
    <property type="match status" value="1"/>
</dbReference>
<dbReference type="GO" id="GO:0005737">
    <property type="term" value="C:cytoplasm"/>
    <property type="evidence" value="ECO:0007669"/>
    <property type="project" value="TreeGrafter"/>
</dbReference>
<dbReference type="PANTHER" id="PTHR42844:SF1">
    <property type="entry name" value="DIHYDRONEOPTERIN ALDOLASE 1-RELATED"/>
    <property type="match status" value="1"/>
</dbReference>
<keyword evidence="6" id="KW-0456">Lyase</keyword>
<protein>
    <recommendedName>
        <fullName evidence="4">dihydroneopterin aldolase</fullName>
        <ecNumber evidence="4">4.1.2.25</ecNumber>
    </recommendedName>
    <alternativeName>
        <fullName evidence="7">7,8-dihydroneopterin aldolase</fullName>
    </alternativeName>
</protein>
<dbReference type="EC" id="4.1.2.25" evidence="4"/>
<dbReference type="GO" id="GO:0004150">
    <property type="term" value="F:dihydroneopterin aldolase activity"/>
    <property type="evidence" value="ECO:0007669"/>
    <property type="project" value="UniProtKB-EC"/>
</dbReference>
<evidence type="ECO:0000313" key="9">
    <source>
        <dbReference type="EMBL" id="SHK24994.1"/>
    </source>
</evidence>
<gene>
    <name evidence="9" type="ORF">SAMN05720469_10340</name>
</gene>
<dbReference type="RefSeq" id="WP_073302331.1">
    <property type="nucleotide sequence ID" value="NZ_FRAW01000003.1"/>
</dbReference>
<dbReference type="SMART" id="SM00905">
    <property type="entry name" value="FolB"/>
    <property type="match status" value="1"/>
</dbReference>
<evidence type="ECO:0000256" key="4">
    <source>
        <dbReference type="ARBA" id="ARBA00013043"/>
    </source>
</evidence>
<keyword evidence="5" id="KW-0289">Folate biosynthesis</keyword>
<dbReference type="InterPro" id="IPR043133">
    <property type="entry name" value="GTP-CH-I_C/QueF"/>
</dbReference>
<organism evidence="9 10">
    <name type="scientific">Fibrobacter intestinalis</name>
    <dbReference type="NCBI Taxonomy" id="28122"/>
    <lineage>
        <taxon>Bacteria</taxon>
        <taxon>Pseudomonadati</taxon>
        <taxon>Fibrobacterota</taxon>
        <taxon>Fibrobacteria</taxon>
        <taxon>Fibrobacterales</taxon>
        <taxon>Fibrobacteraceae</taxon>
        <taxon>Fibrobacter</taxon>
    </lineage>
</organism>
<reference evidence="10" key="1">
    <citation type="submission" date="2016-11" db="EMBL/GenBank/DDBJ databases">
        <authorList>
            <person name="Varghese N."/>
            <person name="Submissions S."/>
        </authorList>
    </citation>
    <scope>NUCLEOTIDE SEQUENCE [LARGE SCALE GENOMIC DNA]</scope>
    <source>
        <strain evidence="10">UWOS</strain>
    </source>
</reference>
<feature type="domain" description="Dihydroneopterin aldolase/epimerase" evidence="8">
    <location>
        <begin position="6"/>
        <end position="119"/>
    </location>
</feature>
<evidence type="ECO:0000256" key="1">
    <source>
        <dbReference type="ARBA" id="ARBA00001353"/>
    </source>
</evidence>
<evidence type="ECO:0000259" key="8">
    <source>
        <dbReference type="SMART" id="SM00905"/>
    </source>
</evidence>
<accession>A0A1M6QXS0</accession>
<proteinExistence type="inferred from homology"/>
<dbReference type="GO" id="GO:0046656">
    <property type="term" value="P:folic acid biosynthetic process"/>
    <property type="evidence" value="ECO:0007669"/>
    <property type="project" value="UniProtKB-KW"/>
</dbReference>
<dbReference type="Pfam" id="PF02152">
    <property type="entry name" value="FolB"/>
    <property type="match status" value="1"/>
</dbReference>
<keyword evidence="10" id="KW-1185">Reference proteome</keyword>
<evidence type="ECO:0000256" key="6">
    <source>
        <dbReference type="ARBA" id="ARBA00023239"/>
    </source>
</evidence>
<comment type="catalytic activity">
    <reaction evidence="1">
        <text>7,8-dihydroneopterin = 6-hydroxymethyl-7,8-dihydropterin + glycolaldehyde</text>
        <dbReference type="Rhea" id="RHEA:10540"/>
        <dbReference type="ChEBI" id="CHEBI:17001"/>
        <dbReference type="ChEBI" id="CHEBI:17071"/>
        <dbReference type="ChEBI" id="CHEBI:44841"/>
        <dbReference type="EC" id="4.1.2.25"/>
    </reaction>
</comment>
<evidence type="ECO:0000313" key="10">
    <source>
        <dbReference type="Proteomes" id="UP000184275"/>
    </source>
</evidence>
<dbReference type="Gene3D" id="3.30.1130.10">
    <property type="match status" value="1"/>
</dbReference>
<comment type="pathway">
    <text evidence="2">Cofactor biosynthesis; tetrahydrofolate biosynthesis; 2-amino-4-hydroxy-6-hydroxymethyl-7,8-dihydropteridine diphosphate from 7,8-dihydroneopterin triphosphate: step 3/4.</text>
</comment>
<evidence type="ECO:0000256" key="7">
    <source>
        <dbReference type="ARBA" id="ARBA00032903"/>
    </source>
</evidence>
<comment type="similarity">
    <text evidence="3">Belongs to the DHNA family.</text>
</comment>
<name>A0A1M6QXS0_9BACT</name>